<feature type="region of interest" description="Disordered" evidence="6">
    <location>
        <begin position="366"/>
        <end position="390"/>
    </location>
</feature>
<keyword evidence="3" id="KW-0413">Isomerase</keyword>
<dbReference type="InterPro" id="IPR001650">
    <property type="entry name" value="Helicase_C-like"/>
</dbReference>
<evidence type="ECO:0000256" key="3">
    <source>
        <dbReference type="ARBA" id="ARBA00023235"/>
    </source>
</evidence>
<keyword evidence="10" id="KW-1185">Reference proteome</keyword>
<dbReference type="InterPro" id="IPR014001">
    <property type="entry name" value="Helicase_ATP-bd"/>
</dbReference>
<dbReference type="SMART" id="SM00487">
    <property type="entry name" value="DEXDc"/>
    <property type="match status" value="1"/>
</dbReference>
<evidence type="ECO:0000256" key="1">
    <source>
        <dbReference type="ARBA" id="ARBA00005446"/>
    </source>
</evidence>
<dbReference type="Pfam" id="PF00271">
    <property type="entry name" value="Helicase_C"/>
    <property type="match status" value="1"/>
</dbReference>
<feature type="compositionally biased region" description="Basic residues" evidence="6">
    <location>
        <begin position="378"/>
        <end position="389"/>
    </location>
</feature>
<dbReference type="Proteomes" id="UP001148786">
    <property type="component" value="Unassembled WGS sequence"/>
</dbReference>
<dbReference type="GO" id="GO:0005737">
    <property type="term" value="C:cytoplasm"/>
    <property type="evidence" value="ECO:0007669"/>
    <property type="project" value="TreeGrafter"/>
</dbReference>
<evidence type="ECO:0000259" key="7">
    <source>
        <dbReference type="PROSITE" id="PS51192"/>
    </source>
</evidence>
<dbReference type="GO" id="GO:0003677">
    <property type="term" value="F:DNA binding"/>
    <property type="evidence" value="ECO:0007669"/>
    <property type="project" value="UniProtKB-KW"/>
</dbReference>
<feature type="domain" description="Helicase C-terminal" evidence="8">
    <location>
        <begin position="233"/>
        <end position="395"/>
    </location>
</feature>
<comment type="catalytic activity">
    <reaction evidence="4">
        <text>Couples ATP hydrolysis with the unwinding of duplex DNA by translocating in the 3'-5' direction.</text>
        <dbReference type="EC" id="5.6.2.4"/>
    </reaction>
</comment>
<dbReference type="AlphaFoldDB" id="A0A9W8N023"/>
<evidence type="ECO:0000313" key="10">
    <source>
        <dbReference type="Proteomes" id="UP001148786"/>
    </source>
</evidence>
<dbReference type="EMBL" id="JANKHO010000075">
    <property type="protein sequence ID" value="KAJ3515927.1"/>
    <property type="molecule type" value="Genomic_DNA"/>
</dbReference>
<dbReference type="SUPFAM" id="SSF52540">
    <property type="entry name" value="P-loop containing nucleoside triphosphate hydrolases"/>
    <property type="match status" value="1"/>
</dbReference>
<organism evidence="9 10">
    <name type="scientific">Agrocybe chaxingu</name>
    <dbReference type="NCBI Taxonomy" id="84603"/>
    <lineage>
        <taxon>Eukaryota</taxon>
        <taxon>Fungi</taxon>
        <taxon>Dikarya</taxon>
        <taxon>Basidiomycota</taxon>
        <taxon>Agaricomycotina</taxon>
        <taxon>Agaricomycetes</taxon>
        <taxon>Agaricomycetidae</taxon>
        <taxon>Agaricales</taxon>
        <taxon>Agaricineae</taxon>
        <taxon>Strophariaceae</taxon>
        <taxon>Agrocybe</taxon>
    </lineage>
</organism>
<sequence length="607" mass="67780">MSSVPPANPDELPPFSWTSIEGRAVIREVVEQQIPQWGNGPRDVQLDCWAGILARTPTVLIASTGWGKTSVFFVPIIILRHLLEHPRPRIAPPPPLPVALLVTPLIESEMHIWSIVLLSAERLASKDVDRVIRSEHFRQNLVLVGIDEAHVLVPWGKTFRTAYQQISSLRKRLPAHTAVVAVTATLARGREERALFKELGLKEGRFRCIRLPSERPNVRMVFKELTHTLGSYQFPDIAWVFRPGVKAILYCKTIDLCFRVALYGWNQYEAGSRRLDNVRLWTSITSSGYNTRTLDLFQNDPNTSAIVATIAFGMGMNLRNITDSVNLGLPDSLSALHQQNGRAGRDLSSVAQGWTYIEPTVLSAVSEDMEDEEASAQAKRKGNTTKGKKRAEDLDAGLRAVLEAYLHGFCLVAATNAVLGDDNPKGSLSCEGAGRPLPCSNCQPMWNNPMPTLPPTTTPPLSSSVSLFSATPSTTKPTHKPYPKYIQDNALLWLDEFAMDRWSTRDDLIARLLPHPAIWSGISPQLITESLHLLHSRAALDEHLKGWQYLSTDGDVLFSFIQNILTPYDHYLQQVKERRVRRAAETRAKNQKGSYLCLLSRKAVLNN</sequence>
<comment type="caution">
    <text evidence="9">The sequence shown here is derived from an EMBL/GenBank/DDBJ whole genome shotgun (WGS) entry which is preliminary data.</text>
</comment>
<dbReference type="GO" id="GO:0043138">
    <property type="term" value="F:3'-5' DNA helicase activity"/>
    <property type="evidence" value="ECO:0007669"/>
    <property type="project" value="UniProtKB-EC"/>
</dbReference>
<dbReference type="PROSITE" id="PS51192">
    <property type="entry name" value="HELICASE_ATP_BIND_1"/>
    <property type="match status" value="1"/>
</dbReference>
<evidence type="ECO:0000256" key="4">
    <source>
        <dbReference type="ARBA" id="ARBA00034617"/>
    </source>
</evidence>
<reference evidence="9" key="1">
    <citation type="submission" date="2022-07" db="EMBL/GenBank/DDBJ databases">
        <title>Genome Sequence of Agrocybe chaxingu.</title>
        <authorList>
            <person name="Buettner E."/>
        </authorList>
    </citation>
    <scope>NUCLEOTIDE SEQUENCE</scope>
    <source>
        <strain evidence="9">MP-N11</strain>
    </source>
</reference>
<dbReference type="OrthoDB" id="3260945at2759"/>
<evidence type="ECO:0000313" key="9">
    <source>
        <dbReference type="EMBL" id="KAJ3515927.1"/>
    </source>
</evidence>
<dbReference type="GO" id="GO:0000724">
    <property type="term" value="P:double-strand break repair via homologous recombination"/>
    <property type="evidence" value="ECO:0007669"/>
    <property type="project" value="TreeGrafter"/>
</dbReference>
<dbReference type="EC" id="5.6.2.4" evidence="5"/>
<dbReference type="PANTHER" id="PTHR13710:SF105">
    <property type="entry name" value="ATP-DEPENDENT DNA HELICASE Q1"/>
    <property type="match status" value="1"/>
</dbReference>
<evidence type="ECO:0000256" key="6">
    <source>
        <dbReference type="SAM" id="MobiDB-lite"/>
    </source>
</evidence>
<proteinExistence type="inferred from homology"/>
<dbReference type="GO" id="GO:0009378">
    <property type="term" value="F:four-way junction helicase activity"/>
    <property type="evidence" value="ECO:0007669"/>
    <property type="project" value="TreeGrafter"/>
</dbReference>
<gene>
    <name evidence="9" type="ORF">NLJ89_g1461</name>
</gene>
<dbReference type="GO" id="GO:0005694">
    <property type="term" value="C:chromosome"/>
    <property type="evidence" value="ECO:0007669"/>
    <property type="project" value="TreeGrafter"/>
</dbReference>
<evidence type="ECO:0000256" key="5">
    <source>
        <dbReference type="ARBA" id="ARBA00034808"/>
    </source>
</evidence>
<evidence type="ECO:0000256" key="2">
    <source>
        <dbReference type="ARBA" id="ARBA00023125"/>
    </source>
</evidence>
<comment type="similarity">
    <text evidence="1">Belongs to the helicase family. RecQ subfamily.</text>
</comment>
<feature type="domain" description="Helicase ATP-binding" evidence="7">
    <location>
        <begin position="49"/>
        <end position="204"/>
    </location>
</feature>
<keyword evidence="2" id="KW-0238">DNA-binding</keyword>
<dbReference type="Gene3D" id="3.40.50.300">
    <property type="entry name" value="P-loop containing nucleotide triphosphate hydrolases"/>
    <property type="match status" value="3"/>
</dbReference>
<accession>A0A9W8N023</accession>
<protein>
    <recommendedName>
        <fullName evidence="5">DNA 3'-5' helicase</fullName>
        <ecNumber evidence="5">5.6.2.4</ecNumber>
    </recommendedName>
</protein>
<evidence type="ECO:0000259" key="8">
    <source>
        <dbReference type="PROSITE" id="PS51194"/>
    </source>
</evidence>
<name>A0A9W8N023_9AGAR</name>
<dbReference type="PROSITE" id="PS51194">
    <property type="entry name" value="HELICASE_CTER"/>
    <property type="match status" value="1"/>
</dbReference>
<dbReference type="PANTHER" id="PTHR13710">
    <property type="entry name" value="DNA HELICASE RECQ FAMILY MEMBER"/>
    <property type="match status" value="1"/>
</dbReference>
<dbReference type="InterPro" id="IPR027417">
    <property type="entry name" value="P-loop_NTPase"/>
</dbReference>